<keyword evidence="2" id="KW-1185">Reference proteome</keyword>
<name>A0AAD6T191_9AGAR</name>
<protein>
    <submittedName>
        <fullName evidence="1">Uncharacterized protein</fullName>
    </submittedName>
</protein>
<dbReference type="Proteomes" id="UP001218188">
    <property type="component" value="Unassembled WGS sequence"/>
</dbReference>
<accession>A0AAD6T191</accession>
<dbReference type="EMBL" id="JARJCM010000037">
    <property type="protein sequence ID" value="KAJ7037514.1"/>
    <property type="molecule type" value="Genomic_DNA"/>
</dbReference>
<dbReference type="AlphaFoldDB" id="A0AAD6T191"/>
<gene>
    <name evidence="1" type="ORF">C8F04DRAFT_1257074</name>
</gene>
<evidence type="ECO:0000313" key="1">
    <source>
        <dbReference type="EMBL" id="KAJ7037514.1"/>
    </source>
</evidence>
<proteinExistence type="predicted"/>
<evidence type="ECO:0000313" key="2">
    <source>
        <dbReference type="Proteomes" id="UP001218188"/>
    </source>
</evidence>
<comment type="caution">
    <text evidence="1">The sequence shown here is derived from an EMBL/GenBank/DDBJ whole genome shotgun (WGS) entry which is preliminary data.</text>
</comment>
<sequence>MNNFLIEHFTTAPGLRPKVVELRDTSASSREARSIKKTVEWVTEIGDLAREYPTIDVTHAPEALQGKKIFGVNWQVVVGRSPTYYKKALDASKILESCRDQSAIIKYIGDEATKTSIDDLIEGLKQKRTKNVVAAV</sequence>
<organism evidence="1 2">
    <name type="scientific">Mycena alexandri</name>
    <dbReference type="NCBI Taxonomy" id="1745969"/>
    <lineage>
        <taxon>Eukaryota</taxon>
        <taxon>Fungi</taxon>
        <taxon>Dikarya</taxon>
        <taxon>Basidiomycota</taxon>
        <taxon>Agaricomycotina</taxon>
        <taxon>Agaricomycetes</taxon>
        <taxon>Agaricomycetidae</taxon>
        <taxon>Agaricales</taxon>
        <taxon>Marasmiineae</taxon>
        <taxon>Mycenaceae</taxon>
        <taxon>Mycena</taxon>
    </lineage>
</organism>
<reference evidence="1" key="1">
    <citation type="submission" date="2023-03" db="EMBL/GenBank/DDBJ databases">
        <title>Massive genome expansion in bonnet fungi (Mycena s.s.) driven by repeated elements and novel gene families across ecological guilds.</title>
        <authorList>
            <consortium name="Lawrence Berkeley National Laboratory"/>
            <person name="Harder C.B."/>
            <person name="Miyauchi S."/>
            <person name="Viragh M."/>
            <person name="Kuo A."/>
            <person name="Thoen E."/>
            <person name="Andreopoulos B."/>
            <person name="Lu D."/>
            <person name="Skrede I."/>
            <person name="Drula E."/>
            <person name="Henrissat B."/>
            <person name="Morin E."/>
            <person name="Kohler A."/>
            <person name="Barry K."/>
            <person name="LaButti K."/>
            <person name="Morin E."/>
            <person name="Salamov A."/>
            <person name="Lipzen A."/>
            <person name="Mereny Z."/>
            <person name="Hegedus B."/>
            <person name="Baldrian P."/>
            <person name="Stursova M."/>
            <person name="Weitz H."/>
            <person name="Taylor A."/>
            <person name="Grigoriev I.V."/>
            <person name="Nagy L.G."/>
            <person name="Martin F."/>
            <person name="Kauserud H."/>
        </authorList>
    </citation>
    <scope>NUCLEOTIDE SEQUENCE</scope>
    <source>
        <strain evidence="1">CBHHK200</strain>
    </source>
</reference>